<comment type="subcellular location">
    <subcellularLocation>
        <location evidence="1">Secreted</location>
    </subcellularLocation>
</comment>
<feature type="domain" description="Ribonuclease A-domain" evidence="4">
    <location>
        <begin position="31"/>
        <end position="127"/>
    </location>
</feature>
<organism evidence="5 6">
    <name type="scientific">Camelus ferus</name>
    <name type="common">Wild bactrian camel</name>
    <name type="synonym">Camelus bactrianus ferus</name>
    <dbReference type="NCBI Taxonomy" id="419612"/>
    <lineage>
        <taxon>Eukaryota</taxon>
        <taxon>Metazoa</taxon>
        <taxon>Chordata</taxon>
        <taxon>Craniata</taxon>
        <taxon>Vertebrata</taxon>
        <taxon>Euteleostomi</taxon>
        <taxon>Mammalia</taxon>
        <taxon>Eutheria</taxon>
        <taxon>Laurasiatheria</taxon>
        <taxon>Artiodactyla</taxon>
        <taxon>Tylopoda</taxon>
        <taxon>Camelidae</taxon>
        <taxon>Camelus</taxon>
    </lineage>
</organism>
<dbReference type="Proteomes" id="UP000694856">
    <property type="component" value="Chromosome 6"/>
</dbReference>
<dbReference type="KEGG" id="cfr:102522947"/>
<dbReference type="GeneID" id="102522947"/>
<gene>
    <name evidence="6" type="primary">EDDM3B</name>
</gene>
<dbReference type="Pfam" id="PF00074">
    <property type="entry name" value="RnaseA"/>
    <property type="match status" value="1"/>
</dbReference>
<name>A0A8B6YMR1_CAMFR</name>
<feature type="chain" id="PRO_5034781477" evidence="3">
    <location>
        <begin position="26"/>
        <end position="146"/>
    </location>
</feature>
<evidence type="ECO:0000313" key="6">
    <source>
        <dbReference type="RefSeq" id="XP_006191295.2"/>
    </source>
</evidence>
<dbReference type="CTD" id="64184"/>
<dbReference type="InterPro" id="IPR042402">
    <property type="entry name" value="EDDM3A/EDDM3B"/>
</dbReference>
<dbReference type="RefSeq" id="XP_006191295.2">
    <property type="nucleotide sequence ID" value="XM_006191233.3"/>
</dbReference>
<dbReference type="PANTHER" id="PTHR16788">
    <property type="entry name" value="EPIDIDYMAL SECRETORY PROTEIN E3 ALPHA"/>
    <property type="match status" value="1"/>
</dbReference>
<keyword evidence="5" id="KW-1185">Reference proteome</keyword>
<feature type="signal peptide" evidence="3">
    <location>
        <begin position="1"/>
        <end position="25"/>
    </location>
</feature>
<accession>A0A8B6YMR1</accession>
<evidence type="ECO:0000259" key="4">
    <source>
        <dbReference type="Pfam" id="PF00074"/>
    </source>
</evidence>
<proteinExistence type="predicted"/>
<keyword evidence="3" id="KW-0732">Signal</keyword>
<reference evidence="6" key="1">
    <citation type="submission" date="2025-08" db="UniProtKB">
        <authorList>
            <consortium name="RefSeq"/>
        </authorList>
    </citation>
    <scope>IDENTIFICATION</scope>
    <source>
        <tissue evidence="6">Ear skin</tissue>
    </source>
</reference>
<evidence type="ECO:0000256" key="1">
    <source>
        <dbReference type="ARBA" id="ARBA00004613"/>
    </source>
</evidence>
<dbReference type="InterPro" id="IPR036816">
    <property type="entry name" value="RNaseA-like_dom_sf"/>
</dbReference>
<dbReference type="Gene3D" id="3.10.130.10">
    <property type="entry name" value="Ribonuclease A-like domain"/>
    <property type="match status" value="1"/>
</dbReference>
<keyword evidence="2" id="KW-0964">Secreted</keyword>
<evidence type="ECO:0000313" key="5">
    <source>
        <dbReference type="Proteomes" id="UP000694856"/>
    </source>
</evidence>
<dbReference type="PANTHER" id="PTHR16788:SF0">
    <property type="entry name" value="EPIDIDYMAL SECRETORY PROTEIN E3-BETA"/>
    <property type="match status" value="1"/>
</dbReference>
<dbReference type="GO" id="GO:0005576">
    <property type="term" value="C:extracellular region"/>
    <property type="evidence" value="ECO:0007669"/>
    <property type="project" value="UniProtKB-SubCell"/>
</dbReference>
<dbReference type="InterPro" id="IPR023412">
    <property type="entry name" value="RNaseA_domain"/>
</dbReference>
<dbReference type="SUPFAM" id="SSF54076">
    <property type="entry name" value="RNase A-like"/>
    <property type="match status" value="1"/>
</dbReference>
<dbReference type="AlphaFoldDB" id="A0A8B6YMR1"/>
<sequence length="146" mass="17938">MASALKVLGPLLALLFPLCGLCVHSKNLSWREFMKQHHLNTNWEFRKYKCNDLMRERDVPKDKNYHIFIYTLWHKIENICRRNWRGRYQNVYIWSQYPFKTLKCYRENNKNNYKDYKSYSYIEFHCSMNGYVDSIEDTWLLEDVSN</sequence>
<protein>
    <submittedName>
        <fullName evidence="6">Epididymal secretory protein E3-beta</fullName>
    </submittedName>
</protein>
<evidence type="ECO:0000256" key="3">
    <source>
        <dbReference type="SAM" id="SignalP"/>
    </source>
</evidence>
<evidence type="ECO:0000256" key="2">
    <source>
        <dbReference type="ARBA" id="ARBA00022525"/>
    </source>
</evidence>